<dbReference type="Pfam" id="PF12697">
    <property type="entry name" value="Abhydrolase_6"/>
    <property type="match status" value="1"/>
</dbReference>
<dbReference type="SUPFAM" id="SSF53474">
    <property type="entry name" value="alpha/beta-Hydrolases"/>
    <property type="match status" value="1"/>
</dbReference>
<dbReference type="Gene3D" id="3.40.50.1820">
    <property type="entry name" value="alpha/beta hydrolase"/>
    <property type="match status" value="1"/>
</dbReference>
<dbReference type="OrthoDB" id="3466517at2759"/>
<protein>
    <submittedName>
        <fullName evidence="2">Alpha/beta-hydrolase</fullName>
    </submittedName>
</protein>
<proteinExistence type="predicted"/>
<dbReference type="InterPro" id="IPR029058">
    <property type="entry name" value="AB_hydrolase_fold"/>
</dbReference>
<dbReference type="AlphaFoldDB" id="A0A9P5ZDA2"/>
<dbReference type="EMBL" id="MU155142">
    <property type="protein sequence ID" value="KAF9484545.1"/>
    <property type="molecule type" value="Genomic_DNA"/>
</dbReference>
<sequence length="345" mass="39217">MLSHGVFAIRDSGIPANTQDYTTLILIHGFAWHSGGFVRLLPIAAAANARVVLLNRRDYPGSARIPDKERRDLEALPSMPAHAARETLRDHMRIRARELYDFLIDFVKKEPVTVKGGLVLAGWSYGCNFVTALLAESPNFPKTPDNARLVDRIKRTVIYDPPYHALGYKSPTNWYNPIFDSSIAPDERPKRFLTWVSGYYDHGETVFLLEQRTASADPRPTVLAMSPEDIEYGMDIRPTLPGGSDSIMLNEGIKHGLFATLREEAIYIGKYPRRGREWNDIGLKYLWCDHSIWEMPYGALTFQGEIDDAKKMGRAMREVSVVRLKGANHFYHWDQPERALRAIIS</sequence>
<dbReference type="InterPro" id="IPR000073">
    <property type="entry name" value="AB_hydrolase_1"/>
</dbReference>
<evidence type="ECO:0000313" key="2">
    <source>
        <dbReference type="EMBL" id="KAF9484545.1"/>
    </source>
</evidence>
<organism evidence="2 3">
    <name type="scientific">Pholiota conissans</name>
    <dbReference type="NCBI Taxonomy" id="109636"/>
    <lineage>
        <taxon>Eukaryota</taxon>
        <taxon>Fungi</taxon>
        <taxon>Dikarya</taxon>
        <taxon>Basidiomycota</taxon>
        <taxon>Agaricomycotina</taxon>
        <taxon>Agaricomycetes</taxon>
        <taxon>Agaricomycetidae</taxon>
        <taxon>Agaricales</taxon>
        <taxon>Agaricineae</taxon>
        <taxon>Strophariaceae</taxon>
        <taxon>Pholiota</taxon>
    </lineage>
</organism>
<keyword evidence="3" id="KW-1185">Reference proteome</keyword>
<comment type="caution">
    <text evidence="2">The sequence shown here is derived from an EMBL/GenBank/DDBJ whole genome shotgun (WGS) entry which is preliminary data.</text>
</comment>
<accession>A0A9P5ZDA2</accession>
<gene>
    <name evidence="2" type="ORF">BDN70DRAFT_797436</name>
</gene>
<dbReference type="Proteomes" id="UP000807469">
    <property type="component" value="Unassembled WGS sequence"/>
</dbReference>
<evidence type="ECO:0000259" key="1">
    <source>
        <dbReference type="Pfam" id="PF12697"/>
    </source>
</evidence>
<evidence type="ECO:0000313" key="3">
    <source>
        <dbReference type="Proteomes" id="UP000807469"/>
    </source>
</evidence>
<reference evidence="2" key="1">
    <citation type="submission" date="2020-11" db="EMBL/GenBank/DDBJ databases">
        <authorList>
            <consortium name="DOE Joint Genome Institute"/>
            <person name="Ahrendt S."/>
            <person name="Riley R."/>
            <person name="Andreopoulos W."/>
            <person name="Labutti K."/>
            <person name="Pangilinan J."/>
            <person name="Ruiz-Duenas F.J."/>
            <person name="Barrasa J.M."/>
            <person name="Sanchez-Garcia M."/>
            <person name="Camarero S."/>
            <person name="Miyauchi S."/>
            <person name="Serrano A."/>
            <person name="Linde D."/>
            <person name="Babiker R."/>
            <person name="Drula E."/>
            <person name="Ayuso-Fernandez I."/>
            <person name="Pacheco R."/>
            <person name="Padilla G."/>
            <person name="Ferreira P."/>
            <person name="Barriuso J."/>
            <person name="Kellner H."/>
            <person name="Castanera R."/>
            <person name="Alfaro M."/>
            <person name="Ramirez L."/>
            <person name="Pisabarro A.G."/>
            <person name="Kuo A."/>
            <person name="Tritt A."/>
            <person name="Lipzen A."/>
            <person name="He G."/>
            <person name="Yan M."/>
            <person name="Ng V."/>
            <person name="Cullen D."/>
            <person name="Martin F."/>
            <person name="Rosso M.-N."/>
            <person name="Henrissat B."/>
            <person name="Hibbett D."/>
            <person name="Martinez A.T."/>
            <person name="Grigoriev I.V."/>
        </authorList>
    </citation>
    <scope>NUCLEOTIDE SEQUENCE</scope>
    <source>
        <strain evidence="2">CIRM-BRFM 674</strain>
    </source>
</reference>
<feature type="domain" description="AB hydrolase-1" evidence="1">
    <location>
        <begin position="24"/>
        <end position="338"/>
    </location>
</feature>
<name>A0A9P5ZDA2_9AGAR</name>